<accession>A0A1I4YYL3</accession>
<dbReference type="EMBL" id="FOVE01000009">
    <property type="protein sequence ID" value="SFN43146.1"/>
    <property type="molecule type" value="Genomic_DNA"/>
</dbReference>
<keyword evidence="1" id="KW-0812">Transmembrane</keyword>
<keyword evidence="1" id="KW-0472">Membrane</keyword>
<dbReference type="RefSeq" id="WP_091193629.1">
    <property type="nucleotide sequence ID" value="NZ_FOVE01000009.1"/>
</dbReference>
<evidence type="ECO:0000313" key="2">
    <source>
        <dbReference type="EMBL" id="SFN43146.1"/>
    </source>
</evidence>
<organism evidence="2 3">
    <name type="scientific">Formivibrio citricus</name>
    <dbReference type="NCBI Taxonomy" id="83765"/>
    <lineage>
        <taxon>Bacteria</taxon>
        <taxon>Pseudomonadati</taxon>
        <taxon>Pseudomonadota</taxon>
        <taxon>Betaproteobacteria</taxon>
        <taxon>Neisseriales</taxon>
        <taxon>Chitinibacteraceae</taxon>
        <taxon>Formivibrio</taxon>
    </lineage>
</organism>
<evidence type="ECO:0000313" key="3">
    <source>
        <dbReference type="Proteomes" id="UP000242869"/>
    </source>
</evidence>
<keyword evidence="3" id="KW-1185">Reference proteome</keyword>
<feature type="transmembrane region" description="Helical" evidence="1">
    <location>
        <begin position="90"/>
        <end position="107"/>
    </location>
</feature>
<dbReference type="AlphaFoldDB" id="A0A1I4YYL3"/>
<feature type="transmembrane region" description="Helical" evidence="1">
    <location>
        <begin position="64"/>
        <end position="84"/>
    </location>
</feature>
<protein>
    <submittedName>
        <fullName evidence="2">Uncharacterized protein</fullName>
    </submittedName>
</protein>
<gene>
    <name evidence="2" type="ORF">SAMN05660284_01463</name>
</gene>
<reference evidence="3" key="1">
    <citation type="submission" date="2016-10" db="EMBL/GenBank/DDBJ databases">
        <authorList>
            <person name="Varghese N."/>
            <person name="Submissions S."/>
        </authorList>
    </citation>
    <scope>NUCLEOTIDE SEQUENCE [LARGE SCALE GENOMIC DNA]</scope>
    <source>
        <strain evidence="3">DSM 6150</strain>
    </source>
</reference>
<sequence>MLLTSLPPDRHLVASLTASPVVSLLTLPELRTYRLERALMPRAGSAKDKKTDAPTFGWLFAERVLLSPAVLLMVSLFYAARAWFAALPAIARHGLALTLFLLVAGLTEPVYAPHSWSDPGSFMTEGRMGRAMRHRVDLGGVTHS</sequence>
<dbReference type="Proteomes" id="UP000242869">
    <property type="component" value="Unassembled WGS sequence"/>
</dbReference>
<name>A0A1I4YYL3_9NEIS</name>
<proteinExistence type="predicted"/>
<keyword evidence="1" id="KW-1133">Transmembrane helix</keyword>
<evidence type="ECO:0000256" key="1">
    <source>
        <dbReference type="SAM" id="Phobius"/>
    </source>
</evidence>